<sequence>MLAGCLRSTIICQKTAAQMTAEVGVVIIVKTVMFIIREFVLRKDVQEVIAMNVLSPMKKELKIVSLTVQMEDALYTLSVGSMICALNVIIVLGADVSLYPELQKLLFVEKASLVVIVVSKKGVIRDEPLAQLVQEQPIFL</sequence>
<dbReference type="AlphaFoldDB" id="X1MN08"/>
<protein>
    <submittedName>
        <fullName evidence="1">Uncharacterized protein</fullName>
    </submittedName>
</protein>
<name>X1MN08_9ZZZZ</name>
<comment type="caution">
    <text evidence="1">The sequence shown here is derived from an EMBL/GenBank/DDBJ whole genome shotgun (WGS) entry which is preliminary data.</text>
</comment>
<reference evidence="1" key="1">
    <citation type="journal article" date="2014" name="Front. Microbiol.">
        <title>High frequency of phylogenetically diverse reductive dehalogenase-homologous genes in deep subseafloor sedimentary metagenomes.</title>
        <authorList>
            <person name="Kawai M."/>
            <person name="Futagami T."/>
            <person name="Toyoda A."/>
            <person name="Takaki Y."/>
            <person name="Nishi S."/>
            <person name="Hori S."/>
            <person name="Arai W."/>
            <person name="Tsubouchi T."/>
            <person name="Morono Y."/>
            <person name="Uchiyama I."/>
            <person name="Ito T."/>
            <person name="Fujiyama A."/>
            <person name="Inagaki F."/>
            <person name="Takami H."/>
        </authorList>
    </citation>
    <scope>NUCLEOTIDE SEQUENCE</scope>
    <source>
        <strain evidence="1">Expedition CK06-06</strain>
    </source>
</reference>
<proteinExistence type="predicted"/>
<gene>
    <name evidence="1" type="ORF">S06H3_19652</name>
</gene>
<accession>X1MN08</accession>
<dbReference type="EMBL" id="BARV01010082">
    <property type="protein sequence ID" value="GAI07779.1"/>
    <property type="molecule type" value="Genomic_DNA"/>
</dbReference>
<evidence type="ECO:0000313" key="1">
    <source>
        <dbReference type="EMBL" id="GAI07779.1"/>
    </source>
</evidence>
<organism evidence="1">
    <name type="scientific">marine sediment metagenome</name>
    <dbReference type="NCBI Taxonomy" id="412755"/>
    <lineage>
        <taxon>unclassified sequences</taxon>
        <taxon>metagenomes</taxon>
        <taxon>ecological metagenomes</taxon>
    </lineage>
</organism>